<keyword evidence="9" id="KW-0961">Cell wall biogenesis/degradation</keyword>
<keyword evidence="7" id="KW-1133">Transmembrane helix</keyword>
<evidence type="ECO:0000313" key="10">
    <source>
        <dbReference type="EMBL" id="ODV77105.1"/>
    </source>
</evidence>
<evidence type="ECO:0000313" key="11">
    <source>
        <dbReference type="Proteomes" id="UP000094285"/>
    </source>
</evidence>
<dbReference type="InterPro" id="IPR021988">
    <property type="entry name" value="BMT1"/>
</dbReference>
<evidence type="ECO:0000256" key="1">
    <source>
        <dbReference type="ARBA" id="ARBA00004606"/>
    </source>
</evidence>
<dbReference type="GO" id="GO:0071555">
    <property type="term" value="P:cell wall organization"/>
    <property type="evidence" value="ECO:0007669"/>
    <property type="project" value="UniProtKB-KW"/>
</dbReference>
<evidence type="ECO:0000256" key="3">
    <source>
        <dbReference type="ARBA" id="ARBA00022676"/>
    </source>
</evidence>
<dbReference type="GeneID" id="30982570"/>
<dbReference type="GO" id="GO:0000030">
    <property type="term" value="F:mannosyltransferase activity"/>
    <property type="evidence" value="ECO:0007669"/>
    <property type="project" value="InterPro"/>
</dbReference>
<dbReference type="GO" id="GO:0016020">
    <property type="term" value="C:membrane"/>
    <property type="evidence" value="ECO:0007669"/>
    <property type="project" value="UniProtKB-SubCell"/>
</dbReference>
<evidence type="ECO:0000256" key="8">
    <source>
        <dbReference type="ARBA" id="ARBA00023136"/>
    </source>
</evidence>
<gene>
    <name evidence="10" type="ORF">CANTADRAFT_32077</name>
</gene>
<evidence type="ECO:0000256" key="7">
    <source>
        <dbReference type="ARBA" id="ARBA00022989"/>
    </source>
</evidence>
<keyword evidence="3" id="KW-0328">Glycosyltransferase</keyword>
<sequence>SFDIFAASADINGDYGQCSILHKRKTIQVSKPQSFTTTRRDIVNRFFASGSEYAKEFAYFFKENPISDQVKHNTVDQYWYRLAGSLVYLEQYGVHFMVSRMVYSYDKRRDKPALSLVYGQIFDENWKELPNVELVVPSNNPDIHNDEKEEAQKFTAISYPDFLPFPAYHKFNINKDGYYGPEDPRIIVVKNPKGYEEPLVLFNANHRKILEEEIEEASKSKVLFKEYRSMFMSWPWQFQRGKLNMEDLKSKHNSNLYTRVIELKIENSMRLLAQQKNWTPFISFQERVAEGYDKYIYMVIRWNNIEVLKCSLTENFDNSVSSCSFEYKMRTTEVLDGVGPLRGGTEMVNVNMLLHEHVEKFPQLQHELDRIPEGREVYLGFARAHFKECGCGKGFYRPNLVTLVKDNASQYKLHDVGSFMSLNVPVTSWDLSRDLEECINGLPNLLIPNGVSAWDIRKVGTHVLDYLTLSFSVNDHTVDMVHIQGLLRYLLPGLNENGHFGYDNDNVKCAMDLSSAYCTAYGE</sequence>
<dbReference type="AlphaFoldDB" id="A0A1E4SC78"/>
<name>A0A1E4SC78_9ASCO</name>
<proteinExistence type="inferred from homology"/>
<comment type="subcellular location">
    <subcellularLocation>
        <location evidence="1">Membrane</location>
        <topology evidence="1">Single-pass type II membrane protein</topology>
    </subcellularLocation>
</comment>
<comment type="similarity">
    <text evidence="2">Belongs to the BMT family.</text>
</comment>
<keyword evidence="8" id="KW-0472">Membrane</keyword>
<evidence type="ECO:0000256" key="9">
    <source>
        <dbReference type="ARBA" id="ARBA00023316"/>
    </source>
</evidence>
<keyword evidence="5" id="KW-0812">Transmembrane</keyword>
<dbReference type="RefSeq" id="XP_020062227.1">
    <property type="nucleotide sequence ID" value="XM_020208433.1"/>
</dbReference>
<dbReference type="Proteomes" id="UP000094285">
    <property type="component" value="Unassembled WGS sequence"/>
</dbReference>
<reference evidence="11" key="1">
    <citation type="submission" date="2016-05" db="EMBL/GenBank/DDBJ databases">
        <title>Comparative genomics of biotechnologically important yeasts.</title>
        <authorList>
            <consortium name="DOE Joint Genome Institute"/>
            <person name="Riley R."/>
            <person name="Haridas S."/>
            <person name="Wolfe K.H."/>
            <person name="Lopes M.R."/>
            <person name="Hittinger C.T."/>
            <person name="Goker M."/>
            <person name="Salamov A."/>
            <person name="Wisecaver J."/>
            <person name="Long T.M."/>
            <person name="Aerts A.L."/>
            <person name="Barry K."/>
            <person name="Choi C."/>
            <person name="Clum A."/>
            <person name="Coughlan A.Y."/>
            <person name="Deshpande S."/>
            <person name="Douglass A.P."/>
            <person name="Hanson S.J."/>
            <person name="Klenk H.-P."/>
            <person name="Labutti K."/>
            <person name="Lapidus A."/>
            <person name="Lindquist E."/>
            <person name="Lipzen A."/>
            <person name="Meier-Kolthoff J.P."/>
            <person name="Ohm R.A."/>
            <person name="Otillar R.P."/>
            <person name="Pangilinan J."/>
            <person name="Peng Y."/>
            <person name="Rokas A."/>
            <person name="Rosa C.A."/>
            <person name="Scheuner C."/>
            <person name="Sibirny A.A."/>
            <person name="Slot J.C."/>
            <person name="Stielow J.B."/>
            <person name="Sun H."/>
            <person name="Kurtzman C.P."/>
            <person name="Blackwell M."/>
            <person name="Grigoriev I.V."/>
            <person name="Jeffries T.W."/>
        </authorList>
    </citation>
    <scope>NUCLEOTIDE SEQUENCE [LARGE SCALE GENOMIC DNA]</scope>
    <source>
        <strain evidence="11">NRRL Y-17324</strain>
    </source>
</reference>
<evidence type="ECO:0000256" key="6">
    <source>
        <dbReference type="ARBA" id="ARBA00022968"/>
    </source>
</evidence>
<evidence type="ECO:0000256" key="4">
    <source>
        <dbReference type="ARBA" id="ARBA00022679"/>
    </source>
</evidence>
<evidence type="ECO:0000256" key="5">
    <source>
        <dbReference type="ARBA" id="ARBA00022692"/>
    </source>
</evidence>
<organism evidence="10 11">
    <name type="scientific">Suhomyces tanzawaensis NRRL Y-17324</name>
    <dbReference type="NCBI Taxonomy" id="984487"/>
    <lineage>
        <taxon>Eukaryota</taxon>
        <taxon>Fungi</taxon>
        <taxon>Dikarya</taxon>
        <taxon>Ascomycota</taxon>
        <taxon>Saccharomycotina</taxon>
        <taxon>Pichiomycetes</taxon>
        <taxon>Debaryomycetaceae</taxon>
        <taxon>Suhomyces</taxon>
    </lineage>
</organism>
<dbReference type="EMBL" id="KV453916">
    <property type="protein sequence ID" value="ODV77105.1"/>
    <property type="molecule type" value="Genomic_DNA"/>
</dbReference>
<dbReference type="STRING" id="984487.A0A1E4SC78"/>
<dbReference type="OrthoDB" id="3631276at2759"/>
<feature type="non-terminal residue" evidence="10">
    <location>
        <position position="1"/>
    </location>
</feature>
<keyword evidence="6" id="KW-0735">Signal-anchor</keyword>
<keyword evidence="4 10" id="KW-0808">Transferase</keyword>
<keyword evidence="11" id="KW-1185">Reference proteome</keyword>
<accession>A0A1E4SC78</accession>
<protein>
    <submittedName>
        <fullName evidence="10">Glycosyltransferase family 91 protein</fullName>
    </submittedName>
</protein>
<evidence type="ECO:0000256" key="2">
    <source>
        <dbReference type="ARBA" id="ARBA00009486"/>
    </source>
</evidence>
<feature type="non-terminal residue" evidence="10">
    <location>
        <position position="523"/>
    </location>
</feature>
<dbReference type="Pfam" id="PF12141">
    <property type="entry name" value="BMT"/>
    <property type="match status" value="1"/>
</dbReference>